<evidence type="ECO:0000313" key="8">
    <source>
        <dbReference type="EMBL" id="GAO52689.1"/>
    </source>
</evidence>
<evidence type="ECO:0000256" key="4">
    <source>
        <dbReference type="ARBA" id="ARBA00023136"/>
    </source>
</evidence>
<dbReference type="SUPFAM" id="SSF52091">
    <property type="entry name" value="SpoIIaa-like"/>
    <property type="match status" value="1"/>
</dbReference>
<feature type="region of interest" description="Disordered" evidence="5">
    <location>
        <begin position="1"/>
        <end position="42"/>
    </location>
</feature>
<dbReference type="InterPro" id="IPR002645">
    <property type="entry name" value="STAS_dom"/>
</dbReference>
<feature type="transmembrane region" description="Helical" evidence="6">
    <location>
        <begin position="317"/>
        <end position="337"/>
    </location>
</feature>
<dbReference type="EMBL" id="BACD03000080">
    <property type="protein sequence ID" value="GAO52689.1"/>
    <property type="molecule type" value="Genomic_DNA"/>
</dbReference>
<feature type="transmembrane region" description="Helical" evidence="6">
    <location>
        <begin position="388"/>
        <end position="407"/>
    </location>
</feature>
<evidence type="ECO:0000256" key="6">
    <source>
        <dbReference type="SAM" id="Phobius"/>
    </source>
</evidence>
<keyword evidence="2 6" id="KW-0812">Transmembrane</keyword>
<feature type="domain" description="STAS" evidence="7">
    <location>
        <begin position="517"/>
        <end position="650"/>
    </location>
</feature>
<evidence type="ECO:0000256" key="3">
    <source>
        <dbReference type="ARBA" id="ARBA00022989"/>
    </source>
</evidence>
<feature type="transmembrane region" description="Helical" evidence="6">
    <location>
        <begin position="357"/>
        <end position="376"/>
    </location>
</feature>
<keyword evidence="4 6" id="KW-0472">Membrane</keyword>
<gene>
    <name evidence="8" type="ORF">G7K_6760-t1</name>
</gene>
<comment type="subcellular location">
    <subcellularLocation>
        <location evidence="1">Membrane</location>
        <topology evidence="1">Multi-pass membrane protein</topology>
    </subcellularLocation>
</comment>
<reference evidence="8 9" key="2">
    <citation type="journal article" date="2014" name="J. Gen. Appl. Microbiol.">
        <title>The early diverging ascomycetous budding yeast Saitoella complicata has three histone deacetylases belonging to the Clr6, Hos2, and Rpd3 lineages.</title>
        <authorList>
            <person name="Nishida H."/>
            <person name="Matsumoto T."/>
            <person name="Kondo S."/>
            <person name="Hamamoto M."/>
            <person name="Yoshikawa H."/>
        </authorList>
    </citation>
    <scope>NUCLEOTIDE SEQUENCE [LARGE SCALE GENOMIC DNA]</scope>
    <source>
        <strain evidence="8 9">NRRL Y-17804</strain>
    </source>
</reference>
<feature type="transmembrane region" description="Helical" evidence="6">
    <location>
        <begin position="414"/>
        <end position="433"/>
    </location>
</feature>
<dbReference type="PANTHER" id="PTHR11814">
    <property type="entry name" value="SULFATE TRANSPORTER"/>
    <property type="match status" value="1"/>
</dbReference>
<reference evidence="8 9" key="1">
    <citation type="journal article" date="2011" name="J. Gen. Appl. Microbiol.">
        <title>Draft genome sequencing of the enigmatic yeast Saitoella complicata.</title>
        <authorList>
            <person name="Nishida H."/>
            <person name="Hamamoto M."/>
            <person name="Sugiyama J."/>
        </authorList>
    </citation>
    <scope>NUCLEOTIDE SEQUENCE [LARGE SCALE GENOMIC DNA]</scope>
    <source>
        <strain evidence="8 9">NRRL Y-17804</strain>
    </source>
</reference>
<dbReference type="PROSITE" id="PS50801">
    <property type="entry name" value="STAS"/>
    <property type="match status" value="1"/>
</dbReference>
<evidence type="ECO:0000313" key="9">
    <source>
        <dbReference type="Proteomes" id="UP000033140"/>
    </source>
</evidence>
<dbReference type="GO" id="GO:0016020">
    <property type="term" value="C:membrane"/>
    <property type="evidence" value="ECO:0007669"/>
    <property type="project" value="UniProtKB-SubCell"/>
</dbReference>
<evidence type="ECO:0000256" key="1">
    <source>
        <dbReference type="ARBA" id="ARBA00004141"/>
    </source>
</evidence>
<dbReference type="Gene3D" id="3.30.750.24">
    <property type="entry name" value="STAS domain"/>
    <property type="match status" value="1"/>
</dbReference>
<keyword evidence="9" id="KW-1185">Reference proteome</keyword>
<dbReference type="CDD" id="cd07042">
    <property type="entry name" value="STAS_SulP_like_sulfate_transporter"/>
    <property type="match status" value="1"/>
</dbReference>
<dbReference type="InterPro" id="IPR011547">
    <property type="entry name" value="SLC26A/SulP_dom"/>
</dbReference>
<feature type="transmembrane region" description="Helical" evidence="6">
    <location>
        <begin position="65"/>
        <end position="87"/>
    </location>
</feature>
<dbReference type="Pfam" id="PF01740">
    <property type="entry name" value="STAS"/>
    <property type="match status" value="1"/>
</dbReference>
<dbReference type="InterPro" id="IPR036513">
    <property type="entry name" value="STAS_dom_sf"/>
</dbReference>
<reference evidence="8 9" key="3">
    <citation type="journal article" date="2015" name="Genome Announc.">
        <title>Draft Genome Sequence of the Archiascomycetous Yeast Saitoella complicata.</title>
        <authorList>
            <person name="Yamauchi K."/>
            <person name="Kondo S."/>
            <person name="Hamamoto M."/>
            <person name="Takahashi Y."/>
            <person name="Ogura Y."/>
            <person name="Hayashi T."/>
            <person name="Nishida H."/>
        </authorList>
    </citation>
    <scope>NUCLEOTIDE SEQUENCE [LARGE SCALE GENOMIC DNA]</scope>
    <source>
        <strain evidence="8 9">NRRL Y-17804</strain>
    </source>
</reference>
<sequence length="664" mass="71891">MPPPSPGSRATTPLLSGQSTPRLLYNGTDTPPKSPRRPTFQNPTLRKTSYYVPVISWAPTYSLSLFWGDLVAGLTLASICVPMSLSYATVIAKIPAVNGLYGSVIPPLVYAVFGSCRQLNVSPEAALSLFVAEAIRTQLPHDATVHEKVVLTGIITWLAGAITLAAGVMRFGFLDGVLSRALLRGFISAVGVVIIIDQSLICTGLTMLAEQSDIHHKSTLAKGLFVLRSLGSAHRLTTLVALSAFTILVTLRVIKAKLQPRYPGMVYIPEILLVVISFSLLADYFDWDAQGVSILGKVKSSNLVIDPFPPRAHNFKHVRTVLSTSFLCATLGFFESLVAGKSLGPRYDYSVSANRELVALGAANVLGGMFGTLPAFGGYGRSKINALTGARTQMCGVILAILVVLSTRYLMPMFFYLPKCVLAAIISVVAWGLCVEAPDEIAFFVRVGGWRDLAFIALTFFLSVFWSLELGIAVGVGLSLVLVVKHSTSPRIQILGRVRGTSGQFANAENDAHSRDDDCELEDVEGCLIVKVPEPLTFANTGQLRDRLRRLELYGHPHAHPSHEPTRSPHHNANIIFDLGAMSHIDTSAIQILLEVVTEYEKSGSRVWFARVRSGGEVWSLCERSGIVGLLGGWEGGRFCESVERAVGRIDRGREMSAGSVEEV</sequence>
<keyword evidence="3 6" id="KW-1133">Transmembrane helix</keyword>
<feature type="transmembrane region" description="Helical" evidence="6">
    <location>
        <begin position="236"/>
        <end position="254"/>
    </location>
</feature>
<feature type="transmembrane region" description="Helical" evidence="6">
    <location>
        <begin position="453"/>
        <end position="484"/>
    </location>
</feature>
<dbReference type="Proteomes" id="UP000033140">
    <property type="component" value="Unassembled WGS sequence"/>
</dbReference>
<protein>
    <recommendedName>
        <fullName evidence="7">STAS domain-containing protein</fullName>
    </recommendedName>
</protein>
<dbReference type="STRING" id="698492.A0A0E9NS35"/>
<comment type="caution">
    <text evidence="8">The sequence shown here is derived from an EMBL/GenBank/DDBJ whole genome shotgun (WGS) entry which is preliminary data.</text>
</comment>
<accession>A0A0E9NS35</accession>
<evidence type="ECO:0000256" key="2">
    <source>
        <dbReference type="ARBA" id="ARBA00022692"/>
    </source>
</evidence>
<dbReference type="GO" id="GO:0055085">
    <property type="term" value="P:transmembrane transport"/>
    <property type="evidence" value="ECO:0007669"/>
    <property type="project" value="InterPro"/>
</dbReference>
<feature type="transmembrane region" description="Helical" evidence="6">
    <location>
        <begin position="266"/>
        <end position="285"/>
    </location>
</feature>
<feature type="transmembrane region" description="Helical" evidence="6">
    <location>
        <begin position="181"/>
        <end position="201"/>
    </location>
</feature>
<evidence type="ECO:0000259" key="7">
    <source>
        <dbReference type="PROSITE" id="PS50801"/>
    </source>
</evidence>
<organism evidence="8 9">
    <name type="scientific">Saitoella complicata (strain BCRC 22490 / CBS 7301 / JCM 7358 / NBRC 10748 / NRRL Y-17804)</name>
    <dbReference type="NCBI Taxonomy" id="698492"/>
    <lineage>
        <taxon>Eukaryota</taxon>
        <taxon>Fungi</taxon>
        <taxon>Dikarya</taxon>
        <taxon>Ascomycota</taxon>
        <taxon>Taphrinomycotina</taxon>
        <taxon>Taphrinomycotina incertae sedis</taxon>
        <taxon>Saitoella</taxon>
    </lineage>
</organism>
<name>A0A0E9NS35_SAICN</name>
<feature type="transmembrane region" description="Helical" evidence="6">
    <location>
        <begin position="149"/>
        <end position="169"/>
    </location>
</feature>
<feature type="compositionally biased region" description="Polar residues" evidence="5">
    <location>
        <begin position="8"/>
        <end position="31"/>
    </location>
</feature>
<dbReference type="Pfam" id="PF00916">
    <property type="entry name" value="Sulfate_transp"/>
    <property type="match status" value="1"/>
</dbReference>
<feature type="transmembrane region" description="Helical" evidence="6">
    <location>
        <begin position="94"/>
        <end position="113"/>
    </location>
</feature>
<dbReference type="AlphaFoldDB" id="A0A0E9NS35"/>
<evidence type="ECO:0000256" key="5">
    <source>
        <dbReference type="SAM" id="MobiDB-lite"/>
    </source>
</evidence>
<dbReference type="InterPro" id="IPR001902">
    <property type="entry name" value="SLC26A/SulP_fam"/>
</dbReference>
<dbReference type="OMA" id="TGPMSVT"/>
<proteinExistence type="predicted"/>